<dbReference type="EMBL" id="JRRF01000018">
    <property type="protein sequence ID" value="KII02875.1"/>
    <property type="molecule type" value="Genomic_DNA"/>
</dbReference>
<dbReference type="Gene3D" id="1.10.238.160">
    <property type="match status" value="1"/>
</dbReference>
<dbReference type="Proteomes" id="UP000031820">
    <property type="component" value="Unassembled WGS sequence"/>
</dbReference>
<dbReference type="PANTHER" id="PTHR36154">
    <property type="entry name" value="DNA-BINDING TRANSCRIPTIONAL ACTIVATOR ALPA"/>
    <property type="match status" value="1"/>
</dbReference>
<dbReference type="PANTHER" id="PTHR36154:SF1">
    <property type="entry name" value="DNA-BINDING TRANSCRIPTIONAL ACTIVATOR ALPA"/>
    <property type="match status" value="1"/>
</dbReference>
<reference evidence="1 4" key="1">
    <citation type="submission" date="2014-10" db="EMBL/GenBank/DDBJ databases">
        <title>Plasmid movement, recombination, and chromosomal integration amongst multidrug resistant commensal Escherichia coli clones within a single commercial turkey flock.</title>
        <authorList>
            <person name="Lang K."/>
            <person name="Dorn K."/>
            <person name="Danzeisen J."/>
            <person name="Johnson T."/>
        </authorList>
    </citation>
    <scope>NUCLEOTIDE SEQUENCE [LARGE SCALE GENOMIC DNA]</scope>
    <source>
        <strain evidence="1 4">UMNturkey9</strain>
    </source>
</reference>
<proteinExistence type="predicted"/>
<evidence type="ECO:0000313" key="2">
    <source>
        <dbReference type="EMBL" id="VGL74506.1"/>
    </source>
</evidence>
<protein>
    <submittedName>
        <fullName evidence="1">Dipicolinate synthase</fullName>
    </submittedName>
    <submittedName>
        <fullName evidence="3">Transcriptional regulator AlpA family</fullName>
    </submittedName>
</protein>
<evidence type="ECO:0000313" key="3">
    <source>
        <dbReference type="EMBL" id="VGM44838.1"/>
    </source>
</evidence>
<evidence type="ECO:0000313" key="1">
    <source>
        <dbReference type="EMBL" id="KII02875.1"/>
    </source>
</evidence>
<dbReference type="AlphaFoldDB" id="A0A486V2V7"/>
<dbReference type="EMBL" id="CAAHCS010000004">
    <property type="protein sequence ID" value="VGL74506.1"/>
    <property type="molecule type" value="Genomic_DNA"/>
</dbReference>
<dbReference type="Pfam" id="PF05930">
    <property type="entry name" value="Phage_AlpA"/>
    <property type="match status" value="1"/>
</dbReference>
<dbReference type="InterPro" id="IPR010260">
    <property type="entry name" value="AlpA"/>
</dbReference>
<dbReference type="EMBL" id="CAAHDG010000007">
    <property type="protein sequence ID" value="VGM44838.1"/>
    <property type="molecule type" value="Genomic_DNA"/>
</dbReference>
<accession>A0A486V2V7</accession>
<organism evidence="3">
    <name type="scientific">Klebsiella pneumoniae</name>
    <dbReference type="NCBI Taxonomy" id="573"/>
    <lineage>
        <taxon>Bacteria</taxon>
        <taxon>Pseudomonadati</taxon>
        <taxon>Pseudomonadota</taxon>
        <taxon>Gammaproteobacteria</taxon>
        <taxon>Enterobacterales</taxon>
        <taxon>Enterobacteriaceae</taxon>
        <taxon>Klebsiella/Raoultella group</taxon>
        <taxon>Klebsiella</taxon>
        <taxon>Klebsiella pneumoniae complex</taxon>
    </lineage>
</organism>
<sequence length="71" mass="8012">MNTTDTTNQSLIRLSEVLKRTGFGKAWIYRLIKDDKFPAPVKIGTRAVAFVESEIDAWIQSVIETSRNNVA</sequence>
<dbReference type="RefSeq" id="WP_020316400.1">
    <property type="nucleotide sequence ID" value="NZ_BIHB01000006.1"/>
</dbReference>
<dbReference type="InterPro" id="IPR052931">
    <property type="entry name" value="Prophage_regulatory_activator"/>
</dbReference>
<reference evidence="3" key="2">
    <citation type="submission" date="2019-03" db="EMBL/GenBank/DDBJ databases">
        <authorList>
            <consortium name="Pathogen Informatics"/>
        </authorList>
    </citation>
    <scope>NUCLEOTIDE SEQUENCE</scope>
    <source>
        <strain evidence="3">5012STDY7626360</strain>
        <strain evidence="2">5012STDY7626446</strain>
    </source>
</reference>
<gene>
    <name evidence="1" type="ORF">LS45_21295</name>
    <name evidence="3" type="ORF">SAMEA4873561_02626</name>
    <name evidence="2" type="ORF">SAMEA4873648_03125</name>
</gene>
<evidence type="ECO:0000313" key="4">
    <source>
        <dbReference type="Proteomes" id="UP000031820"/>
    </source>
</evidence>
<name>A0A486V2V7_KLEPN</name>